<protein>
    <submittedName>
        <fullName evidence="1">Uncharacterized protein</fullName>
    </submittedName>
</protein>
<sequence>MSRLEDRGLASIGPVESPCCKTNITEPARNYNTSRGSLVSSFLLSQSSHPLEDEVGKIVPEDANYAGFNLLLFAPSPSLEVDRSDASSMPIHYDALLVTNHGGGGTLTSRPFLPNERVCGGISNGVDGAGADPWPKVQHATQDFGDAVRGLPAGASEAELTEHLFNLLAWHPPQAIVHRSELRNTVHVLPVPIILDGPASTHPTPSYYGTRLSTVLLVRKDGEAVFIERDIWQLEKDEDGKERPVRSDPPTERRFRFKLQLDGSVT</sequence>
<dbReference type="AlphaFoldDB" id="A0A8S0WA42"/>
<evidence type="ECO:0000313" key="1">
    <source>
        <dbReference type="EMBL" id="CAA7262816.1"/>
    </source>
</evidence>
<comment type="caution">
    <text evidence="1">The sequence shown here is derived from an EMBL/GenBank/DDBJ whole genome shotgun (WGS) entry which is preliminary data.</text>
</comment>
<dbReference type="EMBL" id="CACVBS010000037">
    <property type="protein sequence ID" value="CAA7262816.1"/>
    <property type="molecule type" value="Genomic_DNA"/>
</dbReference>
<dbReference type="InterPro" id="IPR008551">
    <property type="entry name" value="TANGO2"/>
</dbReference>
<organism evidence="1 2">
    <name type="scientific">Cyclocybe aegerita</name>
    <name type="common">Black poplar mushroom</name>
    <name type="synonym">Agrocybe aegerita</name>
    <dbReference type="NCBI Taxonomy" id="1973307"/>
    <lineage>
        <taxon>Eukaryota</taxon>
        <taxon>Fungi</taxon>
        <taxon>Dikarya</taxon>
        <taxon>Basidiomycota</taxon>
        <taxon>Agaricomycotina</taxon>
        <taxon>Agaricomycetes</taxon>
        <taxon>Agaricomycetidae</taxon>
        <taxon>Agaricales</taxon>
        <taxon>Agaricineae</taxon>
        <taxon>Bolbitiaceae</taxon>
        <taxon>Cyclocybe</taxon>
    </lineage>
</organism>
<dbReference type="GO" id="GO:0005794">
    <property type="term" value="C:Golgi apparatus"/>
    <property type="evidence" value="ECO:0007669"/>
    <property type="project" value="TreeGrafter"/>
</dbReference>
<reference evidence="1 2" key="1">
    <citation type="submission" date="2020-01" db="EMBL/GenBank/DDBJ databases">
        <authorList>
            <person name="Gupta K D."/>
        </authorList>
    </citation>
    <scope>NUCLEOTIDE SEQUENCE [LARGE SCALE GENOMIC DNA]</scope>
</reference>
<dbReference type="Pfam" id="PF05742">
    <property type="entry name" value="TANGO2"/>
    <property type="match status" value="1"/>
</dbReference>
<dbReference type="Proteomes" id="UP000467700">
    <property type="component" value="Unassembled WGS sequence"/>
</dbReference>
<dbReference type="OrthoDB" id="191601at2759"/>
<dbReference type="GO" id="GO:0007030">
    <property type="term" value="P:Golgi organization"/>
    <property type="evidence" value="ECO:0007669"/>
    <property type="project" value="TreeGrafter"/>
</dbReference>
<dbReference type="GO" id="GO:0009306">
    <property type="term" value="P:protein secretion"/>
    <property type="evidence" value="ECO:0007669"/>
    <property type="project" value="TreeGrafter"/>
</dbReference>
<dbReference type="PANTHER" id="PTHR17985:SF8">
    <property type="entry name" value="TRANSPORT AND GOLGI ORGANIZATION PROTEIN 2 HOMOLOG"/>
    <property type="match status" value="1"/>
</dbReference>
<evidence type="ECO:0000313" key="2">
    <source>
        <dbReference type="Proteomes" id="UP000467700"/>
    </source>
</evidence>
<proteinExistence type="predicted"/>
<keyword evidence="2" id="KW-1185">Reference proteome</keyword>
<accession>A0A8S0WA42</accession>
<dbReference type="PANTHER" id="PTHR17985">
    <property type="entry name" value="SER/THR-RICH PROTEIN T10 IN DGCR REGION"/>
    <property type="match status" value="1"/>
</dbReference>
<name>A0A8S0WA42_CYCAE</name>
<gene>
    <name evidence="1" type="ORF">AAE3_LOCUS5095</name>
</gene>